<organism evidence="2 3">
    <name type="scientific">Holothuria leucospilota</name>
    <name type="common">Black long sea cucumber</name>
    <name type="synonym">Mertensiothuria leucospilota</name>
    <dbReference type="NCBI Taxonomy" id="206669"/>
    <lineage>
        <taxon>Eukaryota</taxon>
        <taxon>Metazoa</taxon>
        <taxon>Echinodermata</taxon>
        <taxon>Eleutherozoa</taxon>
        <taxon>Echinozoa</taxon>
        <taxon>Holothuroidea</taxon>
        <taxon>Aspidochirotacea</taxon>
        <taxon>Aspidochirotida</taxon>
        <taxon>Holothuriidae</taxon>
        <taxon>Holothuria</taxon>
    </lineage>
</organism>
<dbReference type="Proteomes" id="UP001152320">
    <property type="component" value="Unassembled WGS sequence"/>
</dbReference>
<dbReference type="OrthoDB" id="10069372at2759"/>
<proteinExistence type="predicted"/>
<feature type="region of interest" description="Disordered" evidence="1">
    <location>
        <begin position="84"/>
        <end position="108"/>
    </location>
</feature>
<dbReference type="EMBL" id="JAIZAY010000173">
    <property type="protein sequence ID" value="KAJ8018832.1"/>
    <property type="molecule type" value="Genomic_DNA"/>
</dbReference>
<accession>A0A9Q0Y9W5</accession>
<dbReference type="PANTHER" id="PTHR31025:SF25">
    <property type="entry name" value="ZINC FINGER (C2H2)-60"/>
    <property type="match status" value="1"/>
</dbReference>
<comment type="caution">
    <text evidence="2">The sequence shown here is derived from an EMBL/GenBank/DDBJ whole genome shotgun (WGS) entry which is preliminary data.</text>
</comment>
<evidence type="ECO:0000313" key="3">
    <source>
        <dbReference type="Proteomes" id="UP001152320"/>
    </source>
</evidence>
<keyword evidence="3" id="KW-1185">Reference proteome</keyword>
<evidence type="ECO:0000313" key="2">
    <source>
        <dbReference type="EMBL" id="KAJ8018832.1"/>
    </source>
</evidence>
<gene>
    <name evidence="2" type="ORF">HOLleu_42959</name>
</gene>
<dbReference type="AlphaFoldDB" id="A0A9Q0Y9W5"/>
<sequence>MSPQLRHTLQRGVFPSDKLRLHLIQVIFDYMWQFGSHPTRLHYEQIAQLLVKEYPCLAQTNVPAAKPYDYWKLKLSDKFRNERKSMGSASLTGNKVKKLPPEPNPGEDTESIIAHIRWMEDEFKKRTPDWESVKKLMGITFEDRRKDVSNMLIPVMKEKYPSMFTVTEVV</sequence>
<evidence type="ECO:0000256" key="1">
    <source>
        <dbReference type="SAM" id="MobiDB-lite"/>
    </source>
</evidence>
<protein>
    <submittedName>
        <fullName evidence="2">Uncharacterized protein</fullName>
    </submittedName>
</protein>
<dbReference type="PANTHER" id="PTHR31025">
    <property type="entry name" value="SI:CH211-196P9.1-RELATED"/>
    <property type="match status" value="1"/>
</dbReference>
<name>A0A9Q0Y9W5_HOLLE</name>
<reference evidence="2" key="1">
    <citation type="submission" date="2021-10" db="EMBL/GenBank/DDBJ databases">
        <title>Tropical sea cucumber genome reveals ecological adaptation and Cuvierian tubules defense mechanism.</title>
        <authorList>
            <person name="Chen T."/>
        </authorList>
    </citation>
    <scope>NUCLEOTIDE SEQUENCE</scope>
    <source>
        <strain evidence="2">Nanhai2018</strain>
        <tissue evidence="2">Muscle</tissue>
    </source>
</reference>